<sequence length="301" mass="33750">MSRRFPPLAGLQAFLAVARTASFSQASEVLHISQSSISRQILQLENHFRTTLFLRTTRRVVLTDAGQRLLPYIEQLVGLLLQADQVVMQQPQSVTLRVHPSLAIRWLMPRLPEFYREHPHVRVNLDTAWSRRPDFELEGIEGMIEYGVGPWPNLTEDRLWEEHLTPVCRPGLVDDLASRGSLDGLVLLHMDRNHETWERWAERAQISLAGARHLVFDTLDLAVTAAQQGQGLALADLALAGAAVRGGLLVQAHPVRLDAGAGYSLIAPKASSRLDGFSRLREWLKQQAEATRRELSEMSSP</sequence>
<dbReference type="PRINTS" id="PR00039">
    <property type="entry name" value="HTHLYSR"/>
</dbReference>
<feature type="domain" description="HTH lysR-type" evidence="5">
    <location>
        <begin position="6"/>
        <end position="63"/>
    </location>
</feature>
<reference evidence="6 7" key="1">
    <citation type="submission" date="2019-03" db="EMBL/GenBank/DDBJ databases">
        <title>Genomic Encyclopedia of Type Strains, Phase IV (KMG-IV): sequencing the most valuable type-strain genomes for metagenomic binning, comparative biology and taxonomic classification.</title>
        <authorList>
            <person name="Goeker M."/>
        </authorList>
    </citation>
    <scope>NUCLEOTIDE SEQUENCE [LARGE SCALE GENOMIC DNA]</scope>
    <source>
        <strain evidence="6 7">DSM 18401</strain>
    </source>
</reference>
<protein>
    <submittedName>
        <fullName evidence="6">LysR family transcriptional regulator</fullName>
    </submittedName>
</protein>
<evidence type="ECO:0000259" key="5">
    <source>
        <dbReference type="PROSITE" id="PS50931"/>
    </source>
</evidence>
<dbReference type="PANTHER" id="PTHR30537:SF79">
    <property type="entry name" value="TRANSCRIPTIONAL REGULATOR-RELATED"/>
    <property type="match status" value="1"/>
</dbReference>
<name>A0A4R2CWL4_SHIGR</name>
<dbReference type="InterPro" id="IPR036390">
    <property type="entry name" value="WH_DNA-bd_sf"/>
</dbReference>
<dbReference type="GO" id="GO:0003700">
    <property type="term" value="F:DNA-binding transcription factor activity"/>
    <property type="evidence" value="ECO:0007669"/>
    <property type="project" value="InterPro"/>
</dbReference>
<keyword evidence="2" id="KW-0805">Transcription regulation</keyword>
<dbReference type="Pfam" id="PF00126">
    <property type="entry name" value="HTH_1"/>
    <property type="match status" value="1"/>
</dbReference>
<gene>
    <name evidence="6" type="ORF">EV665_105195</name>
</gene>
<dbReference type="InterPro" id="IPR005119">
    <property type="entry name" value="LysR_subst-bd"/>
</dbReference>
<dbReference type="Proteomes" id="UP000295351">
    <property type="component" value="Unassembled WGS sequence"/>
</dbReference>
<dbReference type="RefSeq" id="WP_133034133.1">
    <property type="nucleotide sequence ID" value="NZ_BAABEI010000002.1"/>
</dbReference>
<comment type="caution">
    <text evidence="6">The sequence shown here is derived from an EMBL/GenBank/DDBJ whole genome shotgun (WGS) entry which is preliminary data.</text>
</comment>
<dbReference type="Gene3D" id="1.10.10.10">
    <property type="entry name" value="Winged helix-like DNA-binding domain superfamily/Winged helix DNA-binding domain"/>
    <property type="match status" value="1"/>
</dbReference>
<dbReference type="Pfam" id="PF03466">
    <property type="entry name" value="LysR_substrate"/>
    <property type="match status" value="1"/>
</dbReference>
<dbReference type="PROSITE" id="PS50931">
    <property type="entry name" value="HTH_LYSR"/>
    <property type="match status" value="1"/>
</dbReference>
<dbReference type="AlphaFoldDB" id="A0A4R2CWL4"/>
<evidence type="ECO:0000313" key="6">
    <source>
        <dbReference type="EMBL" id="TCN46108.1"/>
    </source>
</evidence>
<dbReference type="SUPFAM" id="SSF53850">
    <property type="entry name" value="Periplasmic binding protein-like II"/>
    <property type="match status" value="1"/>
</dbReference>
<evidence type="ECO:0000256" key="4">
    <source>
        <dbReference type="ARBA" id="ARBA00023163"/>
    </source>
</evidence>
<dbReference type="Gene3D" id="3.40.190.10">
    <property type="entry name" value="Periplasmic binding protein-like II"/>
    <property type="match status" value="2"/>
</dbReference>
<dbReference type="SUPFAM" id="SSF46785">
    <property type="entry name" value="Winged helix' DNA-binding domain"/>
    <property type="match status" value="1"/>
</dbReference>
<dbReference type="InterPro" id="IPR036388">
    <property type="entry name" value="WH-like_DNA-bd_sf"/>
</dbReference>
<keyword evidence="3" id="KW-0238">DNA-binding</keyword>
<dbReference type="GO" id="GO:0043565">
    <property type="term" value="F:sequence-specific DNA binding"/>
    <property type="evidence" value="ECO:0007669"/>
    <property type="project" value="TreeGrafter"/>
</dbReference>
<accession>A0A4R2CWL4</accession>
<evidence type="ECO:0000256" key="1">
    <source>
        <dbReference type="ARBA" id="ARBA00009437"/>
    </source>
</evidence>
<evidence type="ECO:0000313" key="7">
    <source>
        <dbReference type="Proteomes" id="UP000295351"/>
    </source>
</evidence>
<dbReference type="GO" id="GO:0006351">
    <property type="term" value="P:DNA-templated transcription"/>
    <property type="evidence" value="ECO:0007669"/>
    <property type="project" value="TreeGrafter"/>
</dbReference>
<evidence type="ECO:0000256" key="2">
    <source>
        <dbReference type="ARBA" id="ARBA00023015"/>
    </source>
</evidence>
<dbReference type="PANTHER" id="PTHR30537">
    <property type="entry name" value="HTH-TYPE TRANSCRIPTIONAL REGULATOR"/>
    <property type="match status" value="1"/>
</dbReference>
<proteinExistence type="inferred from homology"/>
<dbReference type="FunFam" id="1.10.10.10:FF:000001">
    <property type="entry name" value="LysR family transcriptional regulator"/>
    <property type="match status" value="1"/>
</dbReference>
<organism evidence="6 7">
    <name type="scientific">Shinella granuli</name>
    <dbReference type="NCBI Taxonomy" id="323621"/>
    <lineage>
        <taxon>Bacteria</taxon>
        <taxon>Pseudomonadati</taxon>
        <taxon>Pseudomonadota</taxon>
        <taxon>Alphaproteobacteria</taxon>
        <taxon>Hyphomicrobiales</taxon>
        <taxon>Rhizobiaceae</taxon>
        <taxon>Shinella</taxon>
    </lineage>
</organism>
<dbReference type="InterPro" id="IPR000847">
    <property type="entry name" value="LysR_HTH_N"/>
</dbReference>
<comment type="similarity">
    <text evidence="1">Belongs to the LysR transcriptional regulatory family.</text>
</comment>
<evidence type="ECO:0000256" key="3">
    <source>
        <dbReference type="ARBA" id="ARBA00023125"/>
    </source>
</evidence>
<dbReference type="InterPro" id="IPR058163">
    <property type="entry name" value="LysR-type_TF_proteobact-type"/>
</dbReference>
<keyword evidence="7" id="KW-1185">Reference proteome</keyword>
<dbReference type="EMBL" id="SLVX01000005">
    <property type="protein sequence ID" value="TCN46108.1"/>
    <property type="molecule type" value="Genomic_DNA"/>
</dbReference>
<keyword evidence="4" id="KW-0804">Transcription</keyword>